<feature type="compositionally biased region" description="Low complexity" evidence="1">
    <location>
        <begin position="106"/>
        <end position="139"/>
    </location>
</feature>
<gene>
    <name evidence="2" type="ORF">ILUMI_26490</name>
</gene>
<feature type="region of interest" description="Disordered" evidence="1">
    <location>
        <begin position="340"/>
        <end position="359"/>
    </location>
</feature>
<sequence length="516" mass="58742">MSKNTKLSMSLRSSKKNFINQSNKENKESNVSENIFLTSSQSSEVVEIETSTQSFSNTSNNGNHNSNVIRNKKRGEISQYLAKKPSKAEKLSKSVLPKKKTKNKKNSSNSLNQITTSTTTTTNSNENSSNQNLLSNNISKSKKKQKNLNIVSSTEQSSQQINKTEFIKSLVYKNKNKSKTCYTTDDLQSFSRESLITDSSDESTKEKNLIRNKRKKINQYGADWSISNSSEEDNLLDSRLSPSTRKAKNREYALSSLNRNEKSSINKSKKKQSTFTISSICKKLQRNMHCYHKAFKDQLKHRNKQLDDTETLNFDMVMRETVHNNCESLYLSDTDEKKLLSSSSSSLPELEVESKTPPRVEEIETLTSDSKTTSINEQLSDIICHSPPGIPKEIRDTQKVSDNEGSVNFHNDSNNKECRADSGNEYNNVSPISSIVLSDLSTSRLIHSWLMNDVRQRDKNEIIKKVGEEMLLSDARVIQFLLRQIIQQPINASLKNLYDILTEVNFILSNYFKERL</sequence>
<protein>
    <submittedName>
        <fullName evidence="2">Uncharacterized protein</fullName>
    </submittedName>
</protein>
<reference evidence="2" key="1">
    <citation type="submission" date="2019-08" db="EMBL/GenBank/DDBJ databases">
        <title>The genome of the North American firefly Photinus pyralis.</title>
        <authorList>
            <consortium name="Photinus pyralis genome working group"/>
            <person name="Fallon T.R."/>
            <person name="Sander Lower S.E."/>
            <person name="Weng J.-K."/>
        </authorList>
    </citation>
    <scope>NUCLEOTIDE SEQUENCE</scope>
    <source>
        <strain evidence="2">TRF0915ILg1</strain>
        <tissue evidence="2">Whole body</tissue>
    </source>
</reference>
<feature type="region of interest" description="Disordered" evidence="1">
    <location>
        <begin position="48"/>
        <end position="159"/>
    </location>
</feature>
<evidence type="ECO:0000313" key="2">
    <source>
        <dbReference type="EMBL" id="KAF2879684.1"/>
    </source>
</evidence>
<comment type="caution">
    <text evidence="2">The sequence shown here is derived from an EMBL/GenBank/DDBJ whole genome shotgun (WGS) entry which is preliminary data.</text>
</comment>
<feature type="compositionally biased region" description="Low complexity" evidence="1">
    <location>
        <begin position="340"/>
        <end position="349"/>
    </location>
</feature>
<feature type="compositionally biased region" description="Polar residues" evidence="1">
    <location>
        <begin position="1"/>
        <end position="19"/>
    </location>
</feature>
<dbReference type="AlphaFoldDB" id="A0A8K0C4B3"/>
<feature type="compositionally biased region" description="Low complexity" evidence="1">
    <location>
        <begin position="50"/>
        <end position="69"/>
    </location>
</feature>
<dbReference type="Proteomes" id="UP000801492">
    <property type="component" value="Unassembled WGS sequence"/>
</dbReference>
<evidence type="ECO:0000256" key="1">
    <source>
        <dbReference type="SAM" id="MobiDB-lite"/>
    </source>
</evidence>
<dbReference type="EMBL" id="VTPC01091098">
    <property type="protein sequence ID" value="KAF2879684.1"/>
    <property type="molecule type" value="Genomic_DNA"/>
</dbReference>
<evidence type="ECO:0000313" key="3">
    <source>
        <dbReference type="Proteomes" id="UP000801492"/>
    </source>
</evidence>
<accession>A0A8K0C4B3</accession>
<feature type="region of interest" description="Disordered" evidence="1">
    <location>
        <begin position="1"/>
        <end position="34"/>
    </location>
</feature>
<name>A0A8K0C4B3_IGNLU</name>
<feature type="compositionally biased region" description="Basic residues" evidence="1">
    <location>
        <begin position="96"/>
        <end position="105"/>
    </location>
</feature>
<organism evidence="2 3">
    <name type="scientific">Ignelater luminosus</name>
    <name type="common">Cucubano</name>
    <name type="synonym">Pyrophorus luminosus</name>
    <dbReference type="NCBI Taxonomy" id="2038154"/>
    <lineage>
        <taxon>Eukaryota</taxon>
        <taxon>Metazoa</taxon>
        <taxon>Ecdysozoa</taxon>
        <taxon>Arthropoda</taxon>
        <taxon>Hexapoda</taxon>
        <taxon>Insecta</taxon>
        <taxon>Pterygota</taxon>
        <taxon>Neoptera</taxon>
        <taxon>Endopterygota</taxon>
        <taxon>Coleoptera</taxon>
        <taxon>Polyphaga</taxon>
        <taxon>Elateriformia</taxon>
        <taxon>Elateroidea</taxon>
        <taxon>Elateridae</taxon>
        <taxon>Agrypninae</taxon>
        <taxon>Pyrophorini</taxon>
        <taxon>Ignelater</taxon>
    </lineage>
</organism>
<keyword evidence="3" id="KW-1185">Reference proteome</keyword>
<proteinExistence type="predicted"/>